<dbReference type="GO" id="GO:0005840">
    <property type="term" value="C:ribosome"/>
    <property type="evidence" value="ECO:0007669"/>
    <property type="project" value="UniProtKB-KW"/>
</dbReference>
<dbReference type="InterPro" id="IPR031309">
    <property type="entry name" value="Ribosomal_uL5_C"/>
</dbReference>
<dbReference type="PANTHER" id="PTHR11994">
    <property type="entry name" value="60S RIBOSOMAL PROTEIN L11-RELATED"/>
    <property type="match status" value="1"/>
</dbReference>
<comment type="similarity">
    <text evidence="1 5 6">Belongs to the universal ribosomal protein uL5 family.</text>
</comment>
<evidence type="ECO:0000256" key="2">
    <source>
        <dbReference type="ARBA" id="ARBA00022980"/>
    </source>
</evidence>
<evidence type="ECO:0000256" key="5">
    <source>
        <dbReference type="HAMAP-Rule" id="MF_01333"/>
    </source>
</evidence>
<dbReference type="Pfam" id="PF00281">
    <property type="entry name" value="Ribosomal_L5"/>
    <property type="match status" value="1"/>
</dbReference>
<dbReference type="Gene3D" id="3.30.1440.10">
    <property type="match status" value="1"/>
</dbReference>
<name>A0A1G2FXL3_9BACT</name>
<evidence type="ECO:0000256" key="3">
    <source>
        <dbReference type="ARBA" id="ARBA00023274"/>
    </source>
</evidence>
<keyword evidence="3 5" id="KW-0687">Ribonucleoprotein</keyword>
<evidence type="ECO:0000256" key="1">
    <source>
        <dbReference type="ARBA" id="ARBA00008553"/>
    </source>
</evidence>
<comment type="function">
    <text evidence="5">This is 1 of the proteins that bind and probably mediate the attachment of the 5S RNA into the large ribosomal subunit, where it forms part of the central protuberance. In the 70S ribosome it contacts protein S13 of the 30S subunit (bridge B1b), connecting the 2 subunits; this bridge is implicated in subunit movement. Contacts the P site tRNA; the 5S rRNA and some of its associated proteins might help stabilize positioning of ribosome-bound tRNAs.</text>
</comment>
<evidence type="ECO:0000313" key="10">
    <source>
        <dbReference type="Proteomes" id="UP000176700"/>
    </source>
</evidence>
<dbReference type="NCBIfam" id="NF000585">
    <property type="entry name" value="PRK00010.1"/>
    <property type="match status" value="1"/>
</dbReference>
<dbReference type="InterPro" id="IPR031310">
    <property type="entry name" value="Ribosomal_uL5_N"/>
</dbReference>
<dbReference type="GO" id="GO:0000049">
    <property type="term" value="F:tRNA binding"/>
    <property type="evidence" value="ECO:0007669"/>
    <property type="project" value="UniProtKB-UniRule"/>
</dbReference>
<dbReference type="GO" id="GO:1990904">
    <property type="term" value="C:ribonucleoprotein complex"/>
    <property type="evidence" value="ECO:0007669"/>
    <property type="project" value="UniProtKB-KW"/>
</dbReference>
<organism evidence="9 10">
    <name type="scientific">Candidatus Ryanbacteria bacterium RIFCSPHIGHO2_01_45_13</name>
    <dbReference type="NCBI Taxonomy" id="1802112"/>
    <lineage>
        <taxon>Bacteria</taxon>
        <taxon>Candidatus Ryaniibacteriota</taxon>
    </lineage>
</organism>
<reference evidence="9 10" key="1">
    <citation type="journal article" date="2016" name="Nat. Commun.">
        <title>Thousands of microbial genomes shed light on interconnected biogeochemical processes in an aquifer system.</title>
        <authorList>
            <person name="Anantharaman K."/>
            <person name="Brown C.T."/>
            <person name="Hug L.A."/>
            <person name="Sharon I."/>
            <person name="Castelle C.J."/>
            <person name="Probst A.J."/>
            <person name="Thomas B.C."/>
            <person name="Singh A."/>
            <person name="Wilkins M.J."/>
            <person name="Karaoz U."/>
            <person name="Brodie E.L."/>
            <person name="Williams K.H."/>
            <person name="Hubbard S.S."/>
            <person name="Banfield J.F."/>
        </authorList>
    </citation>
    <scope>NUCLEOTIDE SEQUENCE [LARGE SCALE GENOMIC DNA]</scope>
</reference>
<dbReference type="SUPFAM" id="SSF55282">
    <property type="entry name" value="RL5-like"/>
    <property type="match status" value="1"/>
</dbReference>
<dbReference type="InterPro" id="IPR022803">
    <property type="entry name" value="Ribosomal_uL5_dom_sf"/>
</dbReference>
<accession>A0A1G2FXL3</accession>
<feature type="domain" description="Large ribosomal subunit protein uL5 C-terminal" evidence="8">
    <location>
        <begin position="84"/>
        <end position="175"/>
    </location>
</feature>
<evidence type="ECO:0000259" key="8">
    <source>
        <dbReference type="Pfam" id="PF00673"/>
    </source>
</evidence>
<dbReference type="GO" id="GO:0003735">
    <property type="term" value="F:structural constituent of ribosome"/>
    <property type="evidence" value="ECO:0007669"/>
    <property type="project" value="InterPro"/>
</dbReference>
<dbReference type="Pfam" id="PF00673">
    <property type="entry name" value="Ribosomal_L5_C"/>
    <property type="match status" value="1"/>
</dbReference>
<dbReference type="HAMAP" id="MF_01333_B">
    <property type="entry name" value="Ribosomal_uL5_B"/>
    <property type="match status" value="1"/>
</dbReference>
<dbReference type="InterPro" id="IPR020930">
    <property type="entry name" value="Ribosomal_uL5_bac-type"/>
</dbReference>
<feature type="domain" description="Large ribosomal subunit protein uL5 N-terminal" evidence="7">
    <location>
        <begin position="24"/>
        <end position="79"/>
    </location>
</feature>
<evidence type="ECO:0000256" key="4">
    <source>
        <dbReference type="ARBA" id="ARBA00035245"/>
    </source>
</evidence>
<evidence type="ECO:0000259" key="7">
    <source>
        <dbReference type="Pfam" id="PF00281"/>
    </source>
</evidence>
<evidence type="ECO:0000313" key="9">
    <source>
        <dbReference type="EMBL" id="OGZ42462.1"/>
    </source>
</evidence>
<keyword evidence="2 5" id="KW-0689">Ribosomal protein</keyword>
<gene>
    <name evidence="5" type="primary">rplE</name>
    <name evidence="9" type="ORF">A2W41_03710</name>
</gene>
<keyword evidence="5" id="KW-0820">tRNA-binding</keyword>
<dbReference type="GO" id="GO:0019843">
    <property type="term" value="F:rRNA binding"/>
    <property type="evidence" value="ECO:0007669"/>
    <property type="project" value="UniProtKB-UniRule"/>
</dbReference>
<comment type="caution">
    <text evidence="9">The sequence shown here is derived from an EMBL/GenBank/DDBJ whole genome shotgun (WGS) entry which is preliminary data.</text>
</comment>
<sequence length="183" mass="21144">MLTLLDHYKKKVIPAMKEHFHYGNVMEVPRFEKAVINVGIGRVQDRKERESIKHMLSLITGQMPQERPTNKSIASFKIRAGAIVGYRIMLRGRRMYEFLSKLIFASIPRTRDFRGIPLSNIDESGNLNLGIREHIIFPETIGEDISKIFSLQITVVTNAKTREEAIELFRQFGFPLQKEGQEK</sequence>
<dbReference type="FunFam" id="3.30.1440.10:FF:000001">
    <property type="entry name" value="50S ribosomal protein L5"/>
    <property type="match status" value="1"/>
</dbReference>
<protein>
    <recommendedName>
        <fullName evidence="4 5">Large ribosomal subunit protein uL5</fullName>
    </recommendedName>
</protein>
<dbReference type="EMBL" id="MHNI01000018">
    <property type="protein sequence ID" value="OGZ42462.1"/>
    <property type="molecule type" value="Genomic_DNA"/>
</dbReference>
<dbReference type="AlphaFoldDB" id="A0A1G2FXL3"/>
<dbReference type="Proteomes" id="UP000176700">
    <property type="component" value="Unassembled WGS sequence"/>
</dbReference>
<comment type="subunit">
    <text evidence="5">Part of the 50S ribosomal subunit; part of the 5S rRNA/L5/L18/L25 subcomplex. Contacts the 5S rRNA and the P site tRNA. Forms a bridge to the 30S subunit in the 70S ribosome.</text>
</comment>
<dbReference type="GO" id="GO:0006412">
    <property type="term" value="P:translation"/>
    <property type="evidence" value="ECO:0007669"/>
    <property type="project" value="UniProtKB-UniRule"/>
</dbReference>
<keyword evidence="5" id="KW-0694">RNA-binding</keyword>
<keyword evidence="5" id="KW-0699">rRNA-binding</keyword>
<evidence type="ECO:0000256" key="6">
    <source>
        <dbReference type="RuleBase" id="RU003930"/>
    </source>
</evidence>
<dbReference type="InterPro" id="IPR002132">
    <property type="entry name" value="Ribosomal_uL5"/>
</dbReference>
<proteinExistence type="inferred from homology"/>
<dbReference type="PIRSF" id="PIRSF002161">
    <property type="entry name" value="Ribosomal_L5"/>
    <property type="match status" value="1"/>
</dbReference>